<accession>Q1N2S4</accession>
<proteinExistence type="predicted"/>
<dbReference type="STRING" id="207949.RED65_06858"/>
<keyword evidence="2" id="KW-1185">Reference proteome</keyword>
<dbReference type="Proteomes" id="UP000004263">
    <property type="component" value="Unassembled WGS sequence"/>
</dbReference>
<gene>
    <name evidence="1" type="ORF">RED65_06858</name>
</gene>
<sequence>MKIKDAKVYLVSDLAQLAQARIQHENSDIDPIIAINHGLRQQGFAADALTIVNEKTNKRILMIFHDNKPDTVDYEFGLASEDPRFEFKQTALANLTEEVLYQWMSEHLT</sequence>
<dbReference type="OrthoDB" id="6182692at2"/>
<organism evidence="1 2">
    <name type="scientific">Bermanella marisrubri</name>
    <dbReference type="NCBI Taxonomy" id="207949"/>
    <lineage>
        <taxon>Bacteria</taxon>
        <taxon>Pseudomonadati</taxon>
        <taxon>Pseudomonadota</taxon>
        <taxon>Gammaproteobacteria</taxon>
        <taxon>Oceanospirillales</taxon>
        <taxon>Oceanospirillaceae</taxon>
        <taxon>Bermanella</taxon>
    </lineage>
</organism>
<dbReference type="EMBL" id="AAQH01000006">
    <property type="protein sequence ID" value="EAT12595.1"/>
    <property type="molecule type" value="Genomic_DNA"/>
</dbReference>
<dbReference type="HOGENOM" id="CLU_154605_0_0_6"/>
<evidence type="ECO:0000313" key="1">
    <source>
        <dbReference type="EMBL" id="EAT12595.1"/>
    </source>
</evidence>
<comment type="caution">
    <text evidence="1">The sequence shown here is derived from an EMBL/GenBank/DDBJ whole genome shotgun (WGS) entry which is preliminary data.</text>
</comment>
<dbReference type="RefSeq" id="WP_007016196.1">
    <property type="nucleotide sequence ID" value="NZ_AAQH01000006.1"/>
</dbReference>
<reference evidence="1 2" key="1">
    <citation type="submission" date="2006-03" db="EMBL/GenBank/DDBJ databases">
        <authorList>
            <person name="Pinhassi J."/>
            <person name="Pedros-Alio C."/>
            <person name="Ferriera S."/>
            <person name="Johnson J."/>
            <person name="Kravitz S."/>
            <person name="Halpern A."/>
            <person name="Remington K."/>
            <person name="Beeson K."/>
            <person name="Tran B."/>
            <person name="Rogers Y.-H."/>
            <person name="Friedman R."/>
            <person name="Venter J.C."/>
        </authorList>
    </citation>
    <scope>NUCLEOTIDE SEQUENCE [LARGE SCALE GENOMIC DNA]</scope>
    <source>
        <strain evidence="1 2">RED65</strain>
    </source>
</reference>
<dbReference type="AlphaFoldDB" id="Q1N2S4"/>
<protein>
    <submittedName>
        <fullName evidence="1">Uncharacterized protein</fullName>
    </submittedName>
</protein>
<evidence type="ECO:0000313" key="2">
    <source>
        <dbReference type="Proteomes" id="UP000004263"/>
    </source>
</evidence>
<name>Q1N2S4_9GAMM</name>